<dbReference type="InterPro" id="IPR011011">
    <property type="entry name" value="Znf_FYVE_PHD"/>
</dbReference>
<feature type="region of interest" description="Disordered" evidence="5">
    <location>
        <begin position="64"/>
        <end position="104"/>
    </location>
</feature>
<evidence type="ECO:0000256" key="5">
    <source>
        <dbReference type="SAM" id="MobiDB-lite"/>
    </source>
</evidence>
<dbReference type="EnsemblMetazoa" id="AALFPA23_007570.R10090">
    <property type="protein sequence ID" value="AALFPA23_007570.P10090"/>
    <property type="gene ID" value="AALFPA23_007570"/>
</dbReference>
<name>A0ABM1YBD0_AEDAL</name>
<feature type="compositionally biased region" description="Basic and acidic residues" evidence="5">
    <location>
        <begin position="408"/>
        <end position="425"/>
    </location>
</feature>
<dbReference type="PROSITE" id="PS50016">
    <property type="entry name" value="ZF_PHD_2"/>
    <property type="match status" value="1"/>
</dbReference>
<evidence type="ECO:0000256" key="3">
    <source>
        <dbReference type="ARBA" id="ARBA00022833"/>
    </source>
</evidence>
<sequence>MTGGHDTTMSSCKTCKRPDSADAQMVACDKCQQWEHFTCAGVDETVKDRQYVCKDCMTKVSADKSKRRKQLIAENRSAKSGGRSASRKGSKVPSIPASQTSSARAAALEAQMKLIEEEKAMKEQELKEQDELKKWEREEEQRQLEEKRQLMERRTAKTSPARIGRETGLIGEAAKYPDGISGMHELIKRMSEADSGCGSSSCSIPDSREKVKSWLAGQNPDGRSLGKMVEEQKASTGLHPTVPQDPLAFQLPPSQHRVAQLTQADHHLQKRSLPQGLQQVRSETIVQPFQQFVASSQPHLQLKQRTNQSTHQQLCQLICRSLQQTQPSVQSRQPPPLKLTGRPLIQQQSDQPYGMVAHGTPPEQQYGGHNQPDAMRPSVVIEQPFRRYAVIPESSCPVNSPQYHGHSNLREDWQSHRRQQDIVPL</sequence>
<proteinExistence type="predicted"/>
<keyword evidence="8" id="KW-1185">Reference proteome</keyword>
<accession>A0ABM1YBD0</accession>
<protein>
    <recommendedName>
        <fullName evidence="6">PHD-type domain-containing protein</fullName>
    </recommendedName>
</protein>
<feature type="region of interest" description="Disordered" evidence="5">
    <location>
        <begin position="396"/>
        <end position="425"/>
    </location>
</feature>
<dbReference type="SMART" id="SM00249">
    <property type="entry name" value="PHD"/>
    <property type="match status" value="1"/>
</dbReference>
<keyword evidence="2 4" id="KW-0863">Zinc-finger</keyword>
<keyword evidence="1" id="KW-0479">Metal-binding</keyword>
<dbReference type="Gene3D" id="3.30.40.10">
    <property type="entry name" value="Zinc/RING finger domain, C3HC4 (zinc finger)"/>
    <property type="match status" value="1"/>
</dbReference>
<dbReference type="Pfam" id="PF00628">
    <property type="entry name" value="PHD"/>
    <property type="match status" value="1"/>
</dbReference>
<dbReference type="InterPro" id="IPR001965">
    <property type="entry name" value="Znf_PHD"/>
</dbReference>
<reference evidence="8" key="1">
    <citation type="journal article" date="2015" name="Proc. Natl. Acad. Sci. U.S.A.">
        <title>Genome sequence of the Asian Tiger mosquito, Aedes albopictus, reveals insights into its biology, genetics, and evolution.</title>
        <authorList>
            <person name="Chen X.G."/>
            <person name="Jiang X."/>
            <person name="Gu J."/>
            <person name="Xu M."/>
            <person name="Wu Y."/>
            <person name="Deng Y."/>
            <person name="Zhang C."/>
            <person name="Bonizzoni M."/>
            <person name="Dermauw W."/>
            <person name="Vontas J."/>
            <person name="Armbruster P."/>
            <person name="Huang X."/>
            <person name="Yang Y."/>
            <person name="Zhang H."/>
            <person name="He W."/>
            <person name="Peng H."/>
            <person name="Liu Y."/>
            <person name="Wu K."/>
            <person name="Chen J."/>
            <person name="Lirakis M."/>
            <person name="Topalis P."/>
            <person name="Van Leeuwen T."/>
            <person name="Hall A.B."/>
            <person name="Jiang X."/>
            <person name="Thorpe C."/>
            <person name="Mueller R.L."/>
            <person name="Sun C."/>
            <person name="Waterhouse R.M."/>
            <person name="Yan G."/>
            <person name="Tu Z.J."/>
            <person name="Fang X."/>
            <person name="James A.A."/>
        </authorList>
    </citation>
    <scope>NUCLEOTIDE SEQUENCE [LARGE SCALE GENOMIC DNA]</scope>
    <source>
        <strain evidence="8">Foshan</strain>
    </source>
</reference>
<dbReference type="GeneID" id="134286806"/>
<dbReference type="Proteomes" id="UP000069940">
    <property type="component" value="Unassembled WGS sequence"/>
</dbReference>
<evidence type="ECO:0000256" key="2">
    <source>
        <dbReference type="ARBA" id="ARBA00022771"/>
    </source>
</evidence>
<reference evidence="7" key="2">
    <citation type="submission" date="2025-05" db="UniProtKB">
        <authorList>
            <consortium name="EnsemblMetazoa"/>
        </authorList>
    </citation>
    <scope>IDENTIFICATION</scope>
    <source>
        <strain evidence="7">Foshan</strain>
    </source>
</reference>
<dbReference type="SUPFAM" id="SSF57903">
    <property type="entry name" value="FYVE/PHD zinc finger"/>
    <property type="match status" value="1"/>
</dbReference>
<feature type="domain" description="PHD-type" evidence="6">
    <location>
        <begin position="9"/>
        <end position="59"/>
    </location>
</feature>
<evidence type="ECO:0000259" key="6">
    <source>
        <dbReference type="PROSITE" id="PS50016"/>
    </source>
</evidence>
<organism evidence="7 8">
    <name type="scientific">Aedes albopictus</name>
    <name type="common">Asian tiger mosquito</name>
    <name type="synonym">Stegomyia albopicta</name>
    <dbReference type="NCBI Taxonomy" id="7160"/>
    <lineage>
        <taxon>Eukaryota</taxon>
        <taxon>Metazoa</taxon>
        <taxon>Ecdysozoa</taxon>
        <taxon>Arthropoda</taxon>
        <taxon>Hexapoda</taxon>
        <taxon>Insecta</taxon>
        <taxon>Pterygota</taxon>
        <taxon>Neoptera</taxon>
        <taxon>Endopterygota</taxon>
        <taxon>Diptera</taxon>
        <taxon>Nematocera</taxon>
        <taxon>Culicoidea</taxon>
        <taxon>Culicidae</taxon>
        <taxon>Culicinae</taxon>
        <taxon>Aedini</taxon>
        <taxon>Aedes</taxon>
        <taxon>Stegomyia</taxon>
    </lineage>
</organism>
<dbReference type="InterPro" id="IPR013083">
    <property type="entry name" value="Znf_RING/FYVE/PHD"/>
</dbReference>
<dbReference type="RefSeq" id="XP_062704464.1">
    <property type="nucleotide sequence ID" value="XM_062848480.1"/>
</dbReference>
<evidence type="ECO:0000313" key="8">
    <source>
        <dbReference type="Proteomes" id="UP000069940"/>
    </source>
</evidence>
<evidence type="ECO:0000313" key="7">
    <source>
        <dbReference type="EnsemblMetazoa" id="AALFPA23_007570.P10090"/>
    </source>
</evidence>
<keyword evidence="3" id="KW-0862">Zinc</keyword>
<evidence type="ECO:0000256" key="1">
    <source>
        <dbReference type="ARBA" id="ARBA00022723"/>
    </source>
</evidence>
<dbReference type="InterPro" id="IPR019787">
    <property type="entry name" value="Znf_PHD-finger"/>
</dbReference>
<evidence type="ECO:0000256" key="4">
    <source>
        <dbReference type="PROSITE-ProRule" id="PRU00146"/>
    </source>
</evidence>